<dbReference type="Proteomes" id="UP000322079">
    <property type="component" value="Chromosome"/>
</dbReference>
<organism evidence="2 3">
    <name type="scientific">Chromobacterium paludis</name>
    <dbReference type="NCBI Taxonomy" id="2605945"/>
    <lineage>
        <taxon>Bacteria</taxon>
        <taxon>Pseudomonadati</taxon>
        <taxon>Pseudomonadota</taxon>
        <taxon>Betaproteobacteria</taxon>
        <taxon>Neisseriales</taxon>
        <taxon>Chromobacteriaceae</taxon>
        <taxon>Chromobacterium</taxon>
    </lineage>
</organism>
<dbReference type="SUPFAM" id="SSF54909">
    <property type="entry name" value="Dimeric alpha+beta barrel"/>
    <property type="match status" value="1"/>
</dbReference>
<evidence type="ECO:0000256" key="1">
    <source>
        <dbReference type="SAM" id="SignalP"/>
    </source>
</evidence>
<evidence type="ECO:0008006" key="4">
    <source>
        <dbReference type="Google" id="ProtNLM"/>
    </source>
</evidence>
<dbReference type="Gene3D" id="3.30.70.100">
    <property type="match status" value="1"/>
</dbReference>
<proteinExistence type="predicted"/>
<feature type="chain" id="PRO_5022910939" description="Antibiotic biosynthesis monooxygenase" evidence="1">
    <location>
        <begin position="26"/>
        <end position="95"/>
    </location>
</feature>
<dbReference type="InterPro" id="IPR011008">
    <property type="entry name" value="Dimeric_a/b-barrel"/>
</dbReference>
<evidence type="ECO:0000313" key="3">
    <source>
        <dbReference type="Proteomes" id="UP000322079"/>
    </source>
</evidence>
<dbReference type="KEGG" id="chrm:FYK34_05260"/>
<accession>A0A5C1DE22</accession>
<name>A0A5C1DE22_9NEIS</name>
<dbReference type="RefSeq" id="WP_149295385.1">
    <property type="nucleotide sequence ID" value="NZ_CP043473.1"/>
</dbReference>
<feature type="signal peptide" evidence="1">
    <location>
        <begin position="1"/>
        <end position="25"/>
    </location>
</feature>
<protein>
    <recommendedName>
        <fullName evidence="4">Antibiotic biosynthesis monooxygenase</fullName>
    </recommendedName>
</protein>
<keyword evidence="3" id="KW-1185">Reference proteome</keyword>
<sequence length="95" mass="10095">MKPLHATSALPCWVVRLIATSPALAGLSVSALRLASGQPGCLGGDAVEQLTYWDSVEAIAAWRDQVEQLVRQRLGRGAAGFEFAVSRRQAEDACA</sequence>
<evidence type="ECO:0000313" key="2">
    <source>
        <dbReference type="EMBL" id="QEL55014.1"/>
    </source>
</evidence>
<dbReference type="AlphaFoldDB" id="A0A5C1DE22"/>
<reference evidence="2 3" key="1">
    <citation type="submission" date="2019-08" db="EMBL/GenBank/DDBJ databases">
        <title>Chromobacterium paludis, a novel bacterium isolated from a Maryland marsh pond.</title>
        <authorList>
            <person name="Blackburn M.B."/>
            <person name="Gundersen-Rindal D.E."/>
        </authorList>
    </citation>
    <scope>NUCLEOTIDE SEQUENCE [LARGE SCALE GENOMIC DNA]</scope>
    <source>
        <strain evidence="3">IIBBL 257-1</strain>
    </source>
</reference>
<gene>
    <name evidence="2" type="ORF">FYK34_05260</name>
</gene>
<dbReference type="EMBL" id="CP043473">
    <property type="protein sequence ID" value="QEL55014.1"/>
    <property type="molecule type" value="Genomic_DNA"/>
</dbReference>
<keyword evidence="1" id="KW-0732">Signal</keyword>